<evidence type="ECO:0000313" key="5">
    <source>
        <dbReference type="Proteomes" id="UP000051679"/>
    </source>
</evidence>
<dbReference type="EMBL" id="AYYO01000044">
    <property type="protein sequence ID" value="KRM54812.1"/>
    <property type="molecule type" value="Genomic_DNA"/>
</dbReference>
<sequence length="392" mass="43099">MTLDEKLAAIKKQLDEKRASAEAHKAEVRSLLEQDTEDATVKAKEARAAFDKESAEIKDLEEKRSLYEGALEGKQEPAKTVAHKPTTDERRKEINAFIRSKELGKEMNIPAYMLRDGEASADPTTTGVKSADNQFLIPVDQSYVPQRELQTVVDLKPFTHVIPAKHAQGVYPTLKNVTSVLHTVEELEKNPTLAKPEFDKVDWKVATYRGAIPISQEDIDDAEADLVGIVNENGQQLKRNTANAAIAGELKKFAAKTVSSIDDLKEINNVALDPAYNRALIVSQSFYNFLDTVKDGNGRYLLQDSIISLSGKTVLGMSVVVVGDTVLGAAGEAHAFLGDLPRAIIFADRADLDIQWVDNDIYDKYLRAGMRFGVATADTKAGFFLTYTAPKA</sequence>
<dbReference type="PATRIC" id="fig|1291052.5.peg.2297"/>
<gene>
    <name evidence="4" type="ORF">FC18_GL002229</name>
</gene>
<keyword evidence="5" id="KW-1185">Reference proteome</keyword>
<dbReference type="Gene3D" id="3.30.2400.10">
    <property type="entry name" value="Major capsid protein gp5"/>
    <property type="match status" value="1"/>
</dbReference>
<evidence type="ECO:0000259" key="3">
    <source>
        <dbReference type="Pfam" id="PF05065"/>
    </source>
</evidence>
<accession>A0A0R1ZVH5</accession>
<protein>
    <submittedName>
        <fullName evidence="4">Phage-related major head protein</fullName>
    </submittedName>
</protein>
<dbReference type="OrthoDB" id="85826at2"/>
<evidence type="ECO:0000256" key="1">
    <source>
        <dbReference type="ARBA" id="ARBA00004328"/>
    </source>
</evidence>
<dbReference type="InterPro" id="IPR054612">
    <property type="entry name" value="Phage_capsid-like_C"/>
</dbReference>
<dbReference type="STRING" id="1291052.FC18_GL002229"/>
<evidence type="ECO:0000256" key="2">
    <source>
        <dbReference type="SAM" id="Coils"/>
    </source>
</evidence>
<dbReference type="NCBIfam" id="TIGR01554">
    <property type="entry name" value="major_cap_HK97"/>
    <property type="match status" value="1"/>
</dbReference>
<feature type="coiled-coil region" evidence="2">
    <location>
        <begin position="7"/>
        <end position="70"/>
    </location>
</feature>
<comment type="subcellular location">
    <subcellularLocation>
        <location evidence="1">Virion</location>
    </subcellularLocation>
</comment>
<reference evidence="4 5" key="1">
    <citation type="journal article" date="2015" name="Genome Announc.">
        <title>Expanding the biotechnology potential of lactobacilli through comparative genomics of 213 strains and associated genera.</title>
        <authorList>
            <person name="Sun Z."/>
            <person name="Harris H.M."/>
            <person name="McCann A."/>
            <person name="Guo C."/>
            <person name="Argimon S."/>
            <person name="Zhang W."/>
            <person name="Yang X."/>
            <person name="Jeffery I.B."/>
            <person name="Cooney J.C."/>
            <person name="Kagawa T.F."/>
            <person name="Liu W."/>
            <person name="Song Y."/>
            <person name="Salvetti E."/>
            <person name="Wrobel A."/>
            <person name="Rasinkangas P."/>
            <person name="Parkhill J."/>
            <person name="Rea M.C."/>
            <person name="O'Sullivan O."/>
            <person name="Ritari J."/>
            <person name="Douillard F.P."/>
            <person name="Paul Ross R."/>
            <person name="Yang R."/>
            <person name="Briner A.E."/>
            <person name="Felis G.E."/>
            <person name="de Vos W.M."/>
            <person name="Barrangou R."/>
            <person name="Klaenhammer T.R."/>
            <person name="Caufield P.W."/>
            <person name="Cui Y."/>
            <person name="Zhang H."/>
            <person name="O'Toole P.W."/>
        </authorList>
    </citation>
    <scope>NUCLEOTIDE SEQUENCE [LARGE SCALE GENOMIC DNA]</scope>
    <source>
        <strain evidence="4 5">DSM 20505</strain>
    </source>
</reference>
<organism evidence="4 5">
    <name type="scientific">Lacticaseibacillus sharpeae JCM 1186 = DSM 20505</name>
    <dbReference type="NCBI Taxonomy" id="1291052"/>
    <lineage>
        <taxon>Bacteria</taxon>
        <taxon>Bacillati</taxon>
        <taxon>Bacillota</taxon>
        <taxon>Bacilli</taxon>
        <taxon>Lactobacillales</taxon>
        <taxon>Lactobacillaceae</taxon>
        <taxon>Lacticaseibacillus</taxon>
    </lineage>
</organism>
<feature type="domain" description="Phage capsid-like C-terminal" evidence="3">
    <location>
        <begin position="150"/>
        <end position="381"/>
    </location>
</feature>
<dbReference type="Gene3D" id="3.30.2320.10">
    <property type="entry name" value="hypothetical protein PF0899 domain"/>
    <property type="match status" value="1"/>
</dbReference>
<proteinExistence type="predicted"/>
<dbReference type="AlphaFoldDB" id="A0A0R1ZVH5"/>
<name>A0A0R1ZVH5_9LACO</name>
<dbReference type="Pfam" id="PF05065">
    <property type="entry name" value="Phage_capsid"/>
    <property type="match status" value="1"/>
</dbReference>
<dbReference type="SUPFAM" id="SSF56563">
    <property type="entry name" value="Major capsid protein gp5"/>
    <property type="match status" value="1"/>
</dbReference>
<keyword evidence="2" id="KW-0175">Coiled coil</keyword>
<evidence type="ECO:0000313" key="4">
    <source>
        <dbReference type="EMBL" id="KRM54812.1"/>
    </source>
</evidence>
<dbReference type="InterPro" id="IPR024455">
    <property type="entry name" value="Phage_capsid"/>
</dbReference>
<dbReference type="RefSeq" id="WP_054677359.1">
    <property type="nucleotide sequence ID" value="NZ_AYYO01000044.1"/>
</dbReference>
<comment type="caution">
    <text evidence="4">The sequence shown here is derived from an EMBL/GenBank/DDBJ whole genome shotgun (WGS) entry which is preliminary data.</text>
</comment>
<dbReference type="Proteomes" id="UP000051679">
    <property type="component" value="Unassembled WGS sequence"/>
</dbReference>